<evidence type="ECO:0000313" key="1">
    <source>
        <dbReference type="EMBL" id="OJD79484.1"/>
    </source>
</evidence>
<proteinExistence type="predicted"/>
<name>A0A1J9VVJ9_9BACI</name>
<evidence type="ECO:0000313" key="2">
    <source>
        <dbReference type="Proteomes" id="UP000182788"/>
    </source>
</evidence>
<dbReference type="AlphaFoldDB" id="A0A1J9VVJ9"/>
<dbReference type="Proteomes" id="UP000182788">
    <property type="component" value="Unassembled WGS sequence"/>
</dbReference>
<evidence type="ECO:0008006" key="3">
    <source>
        <dbReference type="Google" id="ProtNLM"/>
    </source>
</evidence>
<organism evidence="1 2">
    <name type="scientific">Bacillus paramycoides</name>
    <dbReference type="NCBI Taxonomy" id="2026194"/>
    <lineage>
        <taxon>Bacteria</taxon>
        <taxon>Bacillati</taxon>
        <taxon>Bacillota</taxon>
        <taxon>Bacilli</taxon>
        <taxon>Bacillales</taxon>
        <taxon>Bacillaceae</taxon>
        <taxon>Bacillus</taxon>
        <taxon>Bacillus cereus group</taxon>
    </lineage>
</organism>
<gene>
    <name evidence="1" type="ORF">BAU28_13640</name>
</gene>
<reference evidence="1 2" key="1">
    <citation type="submission" date="2016-06" db="EMBL/GenBank/DDBJ databases">
        <title>First insights into the genetic diversity and population structure of in the Bacillus cereus group bacteria from diverse marine environments.</title>
        <authorList>
            <person name="Liu Y."/>
            <person name="Lai Q."/>
            <person name="Shao Z."/>
        </authorList>
    </citation>
    <scope>NUCLEOTIDE SEQUENCE [LARGE SCALE GENOMIC DNA]</scope>
    <source>
        <strain evidence="1 2">NH24A2</strain>
    </source>
</reference>
<accession>A0A1J9VVJ9</accession>
<sequence length="95" mass="10653">MVSCTVIKFIDALDPVWTMSSQEQQETKDKAKKATIEYFKKEKNVDVTITNAEFSGEMGGLKVFVDGYISNDKNKGFSVKVSSTNDYEVRELSSP</sequence>
<dbReference type="EMBL" id="MAOI01000071">
    <property type="protein sequence ID" value="OJD79484.1"/>
    <property type="molecule type" value="Genomic_DNA"/>
</dbReference>
<protein>
    <recommendedName>
        <fullName evidence="3">DUF1433 domain-containing protein</fullName>
    </recommendedName>
</protein>
<comment type="caution">
    <text evidence="1">The sequence shown here is derived from an EMBL/GenBank/DDBJ whole genome shotgun (WGS) entry which is preliminary data.</text>
</comment>